<dbReference type="RefSeq" id="WP_380792935.1">
    <property type="nucleotide sequence ID" value="NZ_JBHRVU010000004.1"/>
</dbReference>
<dbReference type="Proteomes" id="UP001595681">
    <property type="component" value="Unassembled WGS sequence"/>
</dbReference>
<evidence type="ECO:0008006" key="3">
    <source>
        <dbReference type="Google" id="ProtNLM"/>
    </source>
</evidence>
<evidence type="ECO:0000313" key="2">
    <source>
        <dbReference type="Proteomes" id="UP001595681"/>
    </source>
</evidence>
<proteinExistence type="predicted"/>
<keyword evidence="2" id="KW-1185">Reference proteome</keyword>
<name>A0ABV7NBM3_9SPHN</name>
<organism evidence="1 2">
    <name type="scientific">Sphingobium rhizovicinum</name>
    <dbReference type="NCBI Taxonomy" id="432308"/>
    <lineage>
        <taxon>Bacteria</taxon>
        <taxon>Pseudomonadati</taxon>
        <taxon>Pseudomonadota</taxon>
        <taxon>Alphaproteobacteria</taxon>
        <taxon>Sphingomonadales</taxon>
        <taxon>Sphingomonadaceae</taxon>
        <taxon>Sphingobium</taxon>
    </lineage>
</organism>
<dbReference type="EMBL" id="JBHRVU010000004">
    <property type="protein sequence ID" value="MFC3440143.1"/>
    <property type="molecule type" value="Genomic_DNA"/>
</dbReference>
<comment type="caution">
    <text evidence="1">The sequence shown here is derived from an EMBL/GenBank/DDBJ whole genome shotgun (WGS) entry which is preliminary data.</text>
</comment>
<evidence type="ECO:0000313" key="1">
    <source>
        <dbReference type="EMBL" id="MFC3440143.1"/>
    </source>
</evidence>
<sequence>MHIDVSLDVFKALTNKLRYEGHSFDDVIRELLALDSPTEPDRNAEAGLEDSEPLNSVNRSFRRMMGEFYSRGLVLPDGTGLRARYKGEEFRARIEGGIWLDEGGQEHSSPSAAARAITGNNVNGLRFWEARRPVDTFWRKLDSIAGENQ</sequence>
<gene>
    <name evidence="1" type="ORF">ACFOKF_02845</name>
</gene>
<protein>
    <recommendedName>
        <fullName evidence="3">DUF2924 domain-containing protein</fullName>
    </recommendedName>
</protein>
<reference evidence="2" key="1">
    <citation type="journal article" date="2019" name="Int. J. Syst. Evol. Microbiol.">
        <title>The Global Catalogue of Microorganisms (GCM) 10K type strain sequencing project: providing services to taxonomists for standard genome sequencing and annotation.</title>
        <authorList>
            <consortium name="The Broad Institute Genomics Platform"/>
            <consortium name="The Broad Institute Genome Sequencing Center for Infectious Disease"/>
            <person name="Wu L."/>
            <person name="Ma J."/>
        </authorList>
    </citation>
    <scope>NUCLEOTIDE SEQUENCE [LARGE SCALE GENOMIC DNA]</scope>
    <source>
        <strain evidence="2">CCM 7491</strain>
    </source>
</reference>
<accession>A0ABV7NBM3</accession>